<dbReference type="EMBL" id="LT554852">
    <property type="protein sequence ID" value="SAM07753.1"/>
    <property type="molecule type" value="Genomic_DNA"/>
</dbReference>
<feature type="region of interest" description="Disordered" evidence="8">
    <location>
        <begin position="348"/>
        <end position="371"/>
    </location>
</feature>
<dbReference type="FunCoup" id="A0A163KG63">
    <property type="interactions" value="91"/>
</dbReference>
<dbReference type="Pfam" id="PF13967">
    <property type="entry name" value="RSN1_TM"/>
    <property type="match status" value="1"/>
</dbReference>
<name>A0A163KG63_ABSGL</name>
<dbReference type="PANTHER" id="PTHR13018:SF149">
    <property type="entry name" value="DOMAIN PROTEIN, PUTATIVE (AFU_ORTHOLOGUE AFUA_3G11660)-RELATED"/>
    <property type="match status" value="1"/>
</dbReference>
<feature type="region of interest" description="Disordered" evidence="8">
    <location>
        <begin position="1034"/>
        <end position="1055"/>
    </location>
</feature>
<keyword evidence="3" id="KW-0813">Transport</keyword>
<feature type="transmembrane region" description="Helical" evidence="9">
    <location>
        <begin position="108"/>
        <end position="127"/>
    </location>
</feature>
<evidence type="ECO:0000256" key="1">
    <source>
        <dbReference type="ARBA" id="ARBA00004141"/>
    </source>
</evidence>
<dbReference type="Proteomes" id="UP000078561">
    <property type="component" value="Unassembled WGS sequence"/>
</dbReference>
<dbReference type="InterPro" id="IPR003864">
    <property type="entry name" value="CSC1/OSCA1-like_7TM"/>
</dbReference>
<evidence type="ECO:0000256" key="6">
    <source>
        <dbReference type="ARBA" id="ARBA00023136"/>
    </source>
</evidence>
<feature type="transmembrane region" description="Helical" evidence="9">
    <location>
        <begin position="484"/>
        <end position="506"/>
    </location>
</feature>
<evidence type="ECO:0000256" key="9">
    <source>
        <dbReference type="SAM" id="Phobius"/>
    </source>
</evidence>
<evidence type="ECO:0008006" key="15">
    <source>
        <dbReference type="Google" id="ProtNLM"/>
    </source>
</evidence>
<dbReference type="OrthoDB" id="2150324at2759"/>
<dbReference type="GO" id="GO:0005886">
    <property type="term" value="C:plasma membrane"/>
    <property type="evidence" value="ECO:0007669"/>
    <property type="project" value="TreeGrafter"/>
</dbReference>
<evidence type="ECO:0000256" key="2">
    <source>
        <dbReference type="ARBA" id="ARBA00007779"/>
    </source>
</evidence>
<accession>A0A163KG63</accession>
<feature type="transmembrane region" description="Helical" evidence="9">
    <location>
        <begin position="652"/>
        <end position="671"/>
    </location>
</feature>
<evidence type="ECO:0000256" key="8">
    <source>
        <dbReference type="SAM" id="MobiDB-lite"/>
    </source>
</evidence>
<feature type="domain" description="CSC1/OSCA1-like cytosolic" evidence="12">
    <location>
        <begin position="208"/>
        <end position="378"/>
    </location>
</feature>
<evidence type="ECO:0000259" key="11">
    <source>
        <dbReference type="Pfam" id="PF13967"/>
    </source>
</evidence>
<feature type="transmembrane region" description="Helical" evidence="9">
    <location>
        <begin position="615"/>
        <end position="640"/>
    </location>
</feature>
<dbReference type="InterPro" id="IPR045122">
    <property type="entry name" value="Csc1-like"/>
</dbReference>
<dbReference type="Pfam" id="PF14703">
    <property type="entry name" value="PHM7_cyt"/>
    <property type="match status" value="1"/>
</dbReference>
<dbReference type="Pfam" id="PF02714">
    <property type="entry name" value="RSN1_7TM"/>
    <property type="match status" value="1"/>
</dbReference>
<feature type="transmembrane region" description="Helical" evidence="9">
    <location>
        <begin position="589"/>
        <end position="609"/>
    </location>
</feature>
<keyword evidence="5 9" id="KW-1133">Transmembrane helix</keyword>
<reference evidence="13" key="1">
    <citation type="submission" date="2016-04" db="EMBL/GenBank/DDBJ databases">
        <authorList>
            <person name="Evans L.H."/>
            <person name="Alamgir A."/>
            <person name="Owens N."/>
            <person name="Weber N.D."/>
            <person name="Virtaneva K."/>
            <person name="Barbian K."/>
            <person name="Babar A."/>
            <person name="Rosenke K."/>
        </authorList>
    </citation>
    <scope>NUCLEOTIDE SEQUENCE [LARGE SCALE GENOMIC DNA]</scope>
    <source>
        <strain evidence="13">CBS 101.48</strain>
    </source>
</reference>
<keyword evidence="7" id="KW-0175">Coiled coil</keyword>
<feature type="compositionally biased region" description="Basic and acidic residues" evidence="8">
    <location>
        <begin position="854"/>
        <end position="865"/>
    </location>
</feature>
<feature type="transmembrane region" description="Helical" evidence="9">
    <location>
        <begin position="163"/>
        <end position="185"/>
    </location>
</feature>
<proteinExistence type="inferred from homology"/>
<evidence type="ECO:0000313" key="13">
    <source>
        <dbReference type="EMBL" id="SAM07753.1"/>
    </source>
</evidence>
<dbReference type="InterPro" id="IPR027815">
    <property type="entry name" value="CSC1/OSCA1-like_cyt"/>
</dbReference>
<comment type="similarity">
    <text evidence="2">Belongs to the CSC1 (TC 1.A.17) family.</text>
</comment>
<feature type="coiled-coil region" evidence="7">
    <location>
        <begin position="248"/>
        <end position="275"/>
    </location>
</feature>
<feature type="transmembrane region" description="Helical" evidence="9">
    <location>
        <begin position="677"/>
        <end position="698"/>
    </location>
</feature>
<dbReference type="OMA" id="KMWPVLF"/>
<evidence type="ECO:0000256" key="4">
    <source>
        <dbReference type="ARBA" id="ARBA00022692"/>
    </source>
</evidence>
<organism evidence="13">
    <name type="scientific">Absidia glauca</name>
    <name type="common">Pin mould</name>
    <dbReference type="NCBI Taxonomy" id="4829"/>
    <lineage>
        <taxon>Eukaryota</taxon>
        <taxon>Fungi</taxon>
        <taxon>Fungi incertae sedis</taxon>
        <taxon>Mucoromycota</taxon>
        <taxon>Mucoromycotina</taxon>
        <taxon>Mucoromycetes</taxon>
        <taxon>Mucorales</taxon>
        <taxon>Cunninghamellaceae</taxon>
        <taxon>Absidia</taxon>
    </lineage>
</organism>
<evidence type="ECO:0000259" key="10">
    <source>
        <dbReference type="Pfam" id="PF02714"/>
    </source>
</evidence>
<dbReference type="AlphaFoldDB" id="A0A163KG63"/>
<dbReference type="GO" id="GO:0005227">
    <property type="term" value="F:calcium-activated cation channel activity"/>
    <property type="evidence" value="ECO:0007669"/>
    <property type="project" value="InterPro"/>
</dbReference>
<feature type="domain" description="CSC1/OSCA1-like N-terminal transmembrane" evidence="11">
    <location>
        <begin position="23"/>
        <end position="184"/>
    </location>
</feature>
<dbReference type="InterPro" id="IPR032880">
    <property type="entry name" value="CSC1/OSCA1-like_N"/>
</dbReference>
<evidence type="ECO:0000313" key="14">
    <source>
        <dbReference type="Proteomes" id="UP000078561"/>
    </source>
</evidence>
<feature type="transmembrane region" description="Helical" evidence="9">
    <location>
        <begin position="27"/>
        <end position="44"/>
    </location>
</feature>
<feature type="region of interest" description="Disordered" evidence="8">
    <location>
        <begin position="840"/>
        <end position="877"/>
    </location>
</feature>
<feature type="region of interest" description="Disordered" evidence="8">
    <location>
        <begin position="1072"/>
        <end position="1120"/>
    </location>
</feature>
<dbReference type="InParanoid" id="A0A163KG63"/>
<feature type="transmembrane region" description="Helical" evidence="9">
    <location>
        <begin position="441"/>
        <end position="464"/>
    </location>
</feature>
<evidence type="ECO:0000256" key="7">
    <source>
        <dbReference type="SAM" id="Coils"/>
    </source>
</evidence>
<comment type="subcellular location">
    <subcellularLocation>
        <location evidence="1">Membrane</location>
        <topology evidence="1">Multi-pass membrane protein</topology>
    </subcellularLocation>
</comment>
<protein>
    <recommendedName>
        <fullName evidence="15">CSC1/OSCA1-like 7TM region domain-containing protein</fullName>
    </recommendedName>
</protein>
<keyword evidence="4 9" id="KW-0812">Transmembrane</keyword>
<feature type="compositionally biased region" description="Acidic residues" evidence="8">
    <location>
        <begin position="840"/>
        <end position="853"/>
    </location>
</feature>
<feature type="domain" description="CSC1/OSCA1-like 7TM region" evidence="10">
    <location>
        <begin position="389"/>
        <end position="671"/>
    </location>
</feature>
<keyword evidence="6 9" id="KW-0472">Membrane</keyword>
<feature type="transmembrane region" description="Helical" evidence="9">
    <location>
        <begin position="395"/>
        <end position="421"/>
    </location>
</feature>
<dbReference type="PANTHER" id="PTHR13018">
    <property type="entry name" value="PROBABLE MEMBRANE PROTEIN DUF221-RELATED"/>
    <property type="match status" value="1"/>
</dbReference>
<gene>
    <name evidence="13" type="primary">ABSGL_13410.1 scaffold 14161</name>
</gene>
<feature type="compositionally biased region" description="Polar residues" evidence="8">
    <location>
        <begin position="1072"/>
        <end position="1084"/>
    </location>
</feature>
<evidence type="ECO:0000256" key="5">
    <source>
        <dbReference type="ARBA" id="ARBA00022989"/>
    </source>
</evidence>
<sequence length="1141" mass="131000">MGGIYISFEDQKHQEADLTIKAMATQIGINLGISVIITITFCILRPKHTLVYAPKYKYSTDLKRPPTIGTGLFDWIRPLFSAKDDFLLTRIGYDAVLFLKFLRLLRHMLLIMTVVGVCALIPINIVATQASGDWPPAPGIDFLSISGINYVNGKLSAQPDLRWYWAPFAATWLFSLVVVFFLHRFSGQYIQLRRRYFQQDAQERETAKTILISNIPHHIRSDKALKEWVESSGVLPHPITDCLIGKANAKLTALYEEHELAVEHLEIALASYLKDGKKLAKQRPTMRVNGFMGFGGTKVDVIEYYTNQVSDLDKKIKKSRDGKSKASNFGWLSFAQVQHAQAAETALNRYHRSSSSKDQLERTDARPSPPPRDLLWANLPLDRSKRKMKRYFGRIVYWIFTMAWMIPIGALSATSNLINLIRLIPNSDSFIENHTYFMGMVSAYFTPIVMALFFLLLPFFFRFLSQQQGYRTQTTLDRKVFLKLYGFFLINNLLVFTLVSIFVGIYGQIRALIDSQALADNDSNVGDYILQIAKNISDVSSFWIAYVCTKGLGLTMELCQLVPLVTLTIRKWISRPSPRELREYARPPIFDYPQGYSILVFFFTVALLYSAMAPLILPFALMYVTVSSLVYKYMLMYIYVTKMESGGKMWPVLFQTMNVGVVLFQVIMIIVLSLKGGYLQCYCMIPLPLLTVAFQWFYGRRLLDINCYILDPKTSKWLEQQQQQQQHLPSSAAISKKSSTITHSLKNQFRDPAAHHKLSSPMVHDDVKHLLPQVYHQMSHPKETIEMMTRKHSATTPDHNLPNTPTNRRFSNMVKMDLDNGLAINFCTMTEADVIEAVMDDDDDDDDDDNDLDDEKRPAGQHQEESYYSNTAKGGRIADILDTDDEMEEEQRGLVQNDHMDQYWQRHDQHSIPSSSLSLLPPVLGSTKILADQDVSDQDVLNWKLERKGVTSEFVDLYESFPASDQDMMDLPLSLSPAYMDRRRSDPRLFAGHSGDRSLPQSTLRRTHSLAMVSPYQHTHHRRLSHPSFTHYVSAPPSTDEPHHDTTVRRHSMPTTAMNERQGPWIAQMDNWHQAQRQQPTRTRSVYAPETPRRALQRSHSLQHDDSHPSNQQQHYFDGDGRIRITYYDDMLMEHPDDEER</sequence>
<evidence type="ECO:0000259" key="12">
    <source>
        <dbReference type="Pfam" id="PF14703"/>
    </source>
</evidence>
<evidence type="ECO:0000256" key="3">
    <source>
        <dbReference type="ARBA" id="ARBA00022448"/>
    </source>
</evidence>
<keyword evidence="14" id="KW-1185">Reference proteome</keyword>